<dbReference type="SUPFAM" id="SSF143422">
    <property type="entry name" value="Transposase IS200-like"/>
    <property type="match status" value="1"/>
</dbReference>
<evidence type="ECO:0000313" key="2">
    <source>
        <dbReference type="EMBL" id="MPL89022.1"/>
    </source>
</evidence>
<gene>
    <name evidence="2" type="ORF">SDC9_35053</name>
</gene>
<dbReference type="InterPro" id="IPR002686">
    <property type="entry name" value="Transposase_17"/>
</dbReference>
<name>A0A644VEA4_9ZZZZ</name>
<dbReference type="Pfam" id="PF01797">
    <property type="entry name" value="Y1_Tnp"/>
    <property type="match status" value="1"/>
</dbReference>
<sequence length="189" mass="22924">MKQDILEEGAVYHIFNRGNNKENIFRTEDNYFYFLNKATFYLKPYYDVYAYCLMPNHFHFLLRVREINKQSASKPRSLAQPLSNLFNSYTRSYNNYFVRTGSLFQEHYRRERVKTDEYFINIFIYIHNNPVHHKFVSEAKDYKWSSWNAYLKSGSNLLMMEYPLQVFDGIEAMEFLINSRKEILLDKSF</sequence>
<protein>
    <recommendedName>
        <fullName evidence="1">Transposase IS200-like domain-containing protein</fullName>
    </recommendedName>
</protein>
<dbReference type="GO" id="GO:0003677">
    <property type="term" value="F:DNA binding"/>
    <property type="evidence" value="ECO:0007669"/>
    <property type="project" value="InterPro"/>
</dbReference>
<proteinExistence type="predicted"/>
<dbReference type="PANTHER" id="PTHR34322">
    <property type="entry name" value="TRANSPOSASE, Y1_TNP DOMAIN-CONTAINING"/>
    <property type="match status" value="1"/>
</dbReference>
<organism evidence="2">
    <name type="scientific">bioreactor metagenome</name>
    <dbReference type="NCBI Taxonomy" id="1076179"/>
    <lineage>
        <taxon>unclassified sequences</taxon>
        <taxon>metagenomes</taxon>
        <taxon>ecological metagenomes</taxon>
    </lineage>
</organism>
<dbReference type="GO" id="GO:0004803">
    <property type="term" value="F:transposase activity"/>
    <property type="evidence" value="ECO:0007669"/>
    <property type="project" value="InterPro"/>
</dbReference>
<comment type="caution">
    <text evidence="2">The sequence shown here is derived from an EMBL/GenBank/DDBJ whole genome shotgun (WGS) entry which is preliminary data.</text>
</comment>
<dbReference type="AlphaFoldDB" id="A0A644VEA4"/>
<dbReference type="SMART" id="SM01321">
    <property type="entry name" value="Y1_Tnp"/>
    <property type="match status" value="1"/>
</dbReference>
<dbReference type="GO" id="GO:0006313">
    <property type="term" value="P:DNA transposition"/>
    <property type="evidence" value="ECO:0007669"/>
    <property type="project" value="InterPro"/>
</dbReference>
<dbReference type="Gene3D" id="3.30.70.1290">
    <property type="entry name" value="Transposase IS200-like"/>
    <property type="match status" value="1"/>
</dbReference>
<reference evidence="2" key="1">
    <citation type="submission" date="2019-08" db="EMBL/GenBank/DDBJ databases">
        <authorList>
            <person name="Kucharzyk K."/>
            <person name="Murdoch R.W."/>
            <person name="Higgins S."/>
            <person name="Loffler F."/>
        </authorList>
    </citation>
    <scope>NUCLEOTIDE SEQUENCE</scope>
</reference>
<accession>A0A644VEA4</accession>
<dbReference type="InterPro" id="IPR036515">
    <property type="entry name" value="Transposase_17_sf"/>
</dbReference>
<feature type="domain" description="Transposase IS200-like" evidence="1">
    <location>
        <begin position="7"/>
        <end position="129"/>
    </location>
</feature>
<dbReference type="EMBL" id="VSSQ01000271">
    <property type="protein sequence ID" value="MPL89022.1"/>
    <property type="molecule type" value="Genomic_DNA"/>
</dbReference>
<dbReference type="PANTHER" id="PTHR34322:SF2">
    <property type="entry name" value="TRANSPOSASE IS200-LIKE DOMAIN-CONTAINING PROTEIN"/>
    <property type="match status" value="1"/>
</dbReference>
<evidence type="ECO:0000259" key="1">
    <source>
        <dbReference type="SMART" id="SM01321"/>
    </source>
</evidence>